<dbReference type="AlphaFoldDB" id="A0A328ZJL8"/>
<accession>A0A328ZJL8</accession>
<evidence type="ECO:0000256" key="1">
    <source>
        <dbReference type="SAM" id="Phobius"/>
    </source>
</evidence>
<reference evidence="2 3" key="1">
    <citation type="submission" date="2018-06" db="EMBL/GenBank/DDBJ databases">
        <title>Genomic Encyclopedia of Archaeal and Bacterial Type Strains, Phase II (KMG-II): from individual species to whole genera.</title>
        <authorList>
            <person name="Goeker M."/>
        </authorList>
    </citation>
    <scope>NUCLEOTIDE SEQUENCE [LARGE SCALE GENOMIC DNA]</scope>
    <source>
        <strain evidence="2 3">CFPB 3232</strain>
    </source>
</reference>
<keyword evidence="3" id="KW-1185">Reference proteome</keyword>
<gene>
    <name evidence="2" type="ORF">AX018_100250</name>
</gene>
<keyword evidence="1" id="KW-0472">Membrane</keyword>
<keyword evidence="1" id="KW-1133">Transmembrane helix</keyword>
<dbReference type="OrthoDB" id="5689128at2"/>
<protein>
    <submittedName>
        <fullName evidence="2">Uncharacterized protein</fullName>
    </submittedName>
</protein>
<dbReference type="RefSeq" id="WP_111875460.1">
    <property type="nucleotide sequence ID" value="NZ_CBCSGC010000002.1"/>
</dbReference>
<feature type="transmembrane region" description="Helical" evidence="1">
    <location>
        <begin position="6"/>
        <end position="25"/>
    </location>
</feature>
<evidence type="ECO:0000313" key="2">
    <source>
        <dbReference type="EMBL" id="RAR86089.1"/>
    </source>
</evidence>
<dbReference type="EMBL" id="QLTA01000002">
    <property type="protein sequence ID" value="RAR86089.1"/>
    <property type="molecule type" value="Genomic_DNA"/>
</dbReference>
<comment type="caution">
    <text evidence="2">The sequence shown here is derived from an EMBL/GenBank/DDBJ whole genome shotgun (WGS) entry which is preliminary data.</text>
</comment>
<organism evidence="2 3">
    <name type="scientific">Paracidovorax anthurii</name>
    <dbReference type="NCBI Taxonomy" id="78229"/>
    <lineage>
        <taxon>Bacteria</taxon>
        <taxon>Pseudomonadati</taxon>
        <taxon>Pseudomonadota</taxon>
        <taxon>Betaproteobacteria</taxon>
        <taxon>Burkholderiales</taxon>
        <taxon>Comamonadaceae</taxon>
        <taxon>Paracidovorax</taxon>
    </lineage>
</organism>
<proteinExistence type="predicted"/>
<evidence type="ECO:0000313" key="3">
    <source>
        <dbReference type="Proteomes" id="UP000248856"/>
    </source>
</evidence>
<dbReference type="Proteomes" id="UP000248856">
    <property type="component" value="Unassembled WGS sequence"/>
</dbReference>
<keyword evidence="1" id="KW-0812">Transmembrane</keyword>
<sequence>MVFEVTLGNVITIVALMVAALWALFKLVSMQQEKRLIDRFDALTKALEKVNTSQQSNADATAKLEREFRQHQVDLAREYVRREDFLRSIGSLETRIDNFALRVERALNQLMGGRQ</sequence>
<name>A0A328ZJL8_9BURK</name>